<reference evidence="6" key="1">
    <citation type="submission" date="2022-11" db="UniProtKB">
        <authorList>
            <consortium name="WormBaseParasite"/>
        </authorList>
    </citation>
    <scope>IDENTIFICATION</scope>
</reference>
<evidence type="ECO:0000256" key="1">
    <source>
        <dbReference type="ARBA" id="ARBA00005562"/>
    </source>
</evidence>
<dbReference type="WBParaSite" id="jg14986">
    <property type="protein sequence ID" value="jg14986"/>
    <property type="gene ID" value="jg14986"/>
</dbReference>
<protein>
    <submittedName>
        <fullName evidence="6">ETS domain-containing protein</fullName>
    </submittedName>
</protein>
<dbReference type="AlphaFoldDB" id="A0A915D2W3"/>
<dbReference type="InterPro" id="IPR036388">
    <property type="entry name" value="WH-like_DNA-bd_sf"/>
</dbReference>
<feature type="compositionally biased region" description="Polar residues" evidence="3">
    <location>
        <begin position="1"/>
        <end position="18"/>
    </location>
</feature>
<comment type="similarity">
    <text evidence="1 2">Belongs to the ETS family.</text>
</comment>
<accession>A0A915D2W3</accession>
<dbReference type="GO" id="GO:0043565">
    <property type="term" value="F:sequence-specific DNA binding"/>
    <property type="evidence" value="ECO:0007669"/>
    <property type="project" value="InterPro"/>
</dbReference>
<feature type="region of interest" description="Disordered" evidence="3">
    <location>
        <begin position="54"/>
        <end position="77"/>
    </location>
</feature>
<evidence type="ECO:0000259" key="4">
    <source>
        <dbReference type="PROSITE" id="PS50061"/>
    </source>
</evidence>
<evidence type="ECO:0000256" key="2">
    <source>
        <dbReference type="RuleBase" id="RU004019"/>
    </source>
</evidence>
<evidence type="ECO:0000313" key="6">
    <source>
        <dbReference type="WBParaSite" id="jg14986"/>
    </source>
</evidence>
<dbReference type="PROSITE" id="PS00345">
    <property type="entry name" value="ETS_DOMAIN_1"/>
    <property type="match status" value="1"/>
</dbReference>
<dbReference type="GO" id="GO:0005634">
    <property type="term" value="C:nucleus"/>
    <property type="evidence" value="ECO:0007669"/>
    <property type="project" value="UniProtKB-SubCell"/>
</dbReference>
<dbReference type="SUPFAM" id="SSF46785">
    <property type="entry name" value="Winged helix' DNA-binding domain"/>
    <property type="match status" value="1"/>
</dbReference>
<name>A0A915D2W3_9BILA</name>
<dbReference type="Proteomes" id="UP000887574">
    <property type="component" value="Unplaced"/>
</dbReference>
<organism evidence="5 6">
    <name type="scientific">Ditylenchus dipsaci</name>
    <dbReference type="NCBI Taxonomy" id="166011"/>
    <lineage>
        <taxon>Eukaryota</taxon>
        <taxon>Metazoa</taxon>
        <taxon>Ecdysozoa</taxon>
        <taxon>Nematoda</taxon>
        <taxon>Chromadorea</taxon>
        <taxon>Rhabditida</taxon>
        <taxon>Tylenchina</taxon>
        <taxon>Tylenchomorpha</taxon>
        <taxon>Sphaerularioidea</taxon>
        <taxon>Anguinidae</taxon>
        <taxon>Anguininae</taxon>
        <taxon>Ditylenchus</taxon>
    </lineage>
</organism>
<proteinExistence type="inferred from homology"/>
<keyword evidence="5" id="KW-1185">Reference proteome</keyword>
<dbReference type="GO" id="GO:0003700">
    <property type="term" value="F:DNA-binding transcription factor activity"/>
    <property type="evidence" value="ECO:0007669"/>
    <property type="project" value="InterPro"/>
</dbReference>
<keyword evidence="2" id="KW-0238">DNA-binding</keyword>
<comment type="subcellular location">
    <subcellularLocation>
        <location evidence="2">Nucleus</location>
    </subcellularLocation>
</comment>
<dbReference type="PROSITE" id="PS50061">
    <property type="entry name" value="ETS_DOMAIN_3"/>
    <property type="match status" value="1"/>
</dbReference>
<feature type="region of interest" description="Disordered" evidence="3">
    <location>
        <begin position="1"/>
        <end position="41"/>
    </location>
</feature>
<dbReference type="Gene3D" id="1.10.10.10">
    <property type="entry name" value="Winged helix-like DNA-binding domain superfamily/Winged helix DNA-binding domain"/>
    <property type="match status" value="1"/>
</dbReference>
<sequence>MSSSSTNRQHLVTPTTQLDGAHPGGSLQMSGHQMRRVQGHASGFKLGCSPLAVTGQGVGSNRGGPTPPTPCQQQQAISGGAVDSNITLWQFLLELLTSNEHNSLIQWTNNEGEFKVNT</sequence>
<keyword evidence="2" id="KW-0539">Nucleus</keyword>
<feature type="domain" description="ETS" evidence="4">
    <location>
        <begin position="86"/>
        <end position="118"/>
    </location>
</feature>
<evidence type="ECO:0000256" key="3">
    <source>
        <dbReference type="SAM" id="MobiDB-lite"/>
    </source>
</evidence>
<evidence type="ECO:0000313" key="5">
    <source>
        <dbReference type="Proteomes" id="UP000887574"/>
    </source>
</evidence>
<dbReference type="Pfam" id="PF00178">
    <property type="entry name" value="Ets"/>
    <property type="match status" value="1"/>
</dbReference>
<dbReference type="InterPro" id="IPR036390">
    <property type="entry name" value="WH_DNA-bd_sf"/>
</dbReference>
<dbReference type="InterPro" id="IPR000418">
    <property type="entry name" value="Ets_dom"/>
</dbReference>